<name>A0A2P6P246_ROSCH</name>
<comment type="caution">
    <text evidence="2">The sequence shown here is derived from an EMBL/GenBank/DDBJ whole genome shotgun (WGS) entry which is preliminary data.</text>
</comment>
<dbReference type="EMBL" id="PDCK01000045">
    <property type="protein sequence ID" value="PRQ15994.1"/>
    <property type="molecule type" value="Genomic_DNA"/>
</dbReference>
<gene>
    <name evidence="2" type="ORF">RchiOBHm_Chr7g0179421</name>
</gene>
<keyword evidence="1" id="KW-1133">Transmembrane helix</keyword>
<reference evidence="2 3" key="1">
    <citation type="journal article" date="2018" name="Nat. Genet.">
        <title>The Rosa genome provides new insights in the design of modern roses.</title>
        <authorList>
            <person name="Bendahmane M."/>
        </authorList>
    </citation>
    <scope>NUCLEOTIDE SEQUENCE [LARGE SCALE GENOMIC DNA]</scope>
    <source>
        <strain evidence="3">cv. Old Blush</strain>
    </source>
</reference>
<accession>A0A2P6P246</accession>
<evidence type="ECO:0000313" key="2">
    <source>
        <dbReference type="EMBL" id="PRQ15994.1"/>
    </source>
</evidence>
<keyword evidence="1" id="KW-0472">Membrane</keyword>
<dbReference type="AlphaFoldDB" id="A0A2P6P246"/>
<evidence type="ECO:0000256" key="1">
    <source>
        <dbReference type="SAM" id="Phobius"/>
    </source>
</evidence>
<dbReference type="Proteomes" id="UP000238479">
    <property type="component" value="Chromosome 7"/>
</dbReference>
<protein>
    <submittedName>
        <fullName evidence="2">Uncharacterized protein</fullName>
    </submittedName>
</protein>
<keyword evidence="1" id="KW-0812">Transmembrane</keyword>
<sequence length="113" mass="12235">MNAKPSNSSSQGRNSKCGDYAPEFLCSACLCICCPVMVVWWCIKLPFKVGGHIARRYACGCGSVKKTVCASYSTASDIDLDDLSGKPNTCSLRAPRRKMAHIDVANQLQSKRG</sequence>
<proteinExistence type="predicted"/>
<dbReference type="OMA" id="HARHCAC"/>
<feature type="transmembrane region" description="Helical" evidence="1">
    <location>
        <begin position="20"/>
        <end position="43"/>
    </location>
</feature>
<dbReference type="Gramene" id="PRQ15994">
    <property type="protein sequence ID" value="PRQ15994"/>
    <property type="gene ID" value="RchiOBHm_Chr7g0179421"/>
</dbReference>
<keyword evidence="3" id="KW-1185">Reference proteome</keyword>
<organism evidence="2 3">
    <name type="scientific">Rosa chinensis</name>
    <name type="common">China rose</name>
    <dbReference type="NCBI Taxonomy" id="74649"/>
    <lineage>
        <taxon>Eukaryota</taxon>
        <taxon>Viridiplantae</taxon>
        <taxon>Streptophyta</taxon>
        <taxon>Embryophyta</taxon>
        <taxon>Tracheophyta</taxon>
        <taxon>Spermatophyta</taxon>
        <taxon>Magnoliopsida</taxon>
        <taxon>eudicotyledons</taxon>
        <taxon>Gunneridae</taxon>
        <taxon>Pentapetalae</taxon>
        <taxon>rosids</taxon>
        <taxon>fabids</taxon>
        <taxon>Rosales</taxon>
        <taxon>Rosaceae</taxon>
        <taxon>Rosoideae</taxon>
        <taxon>Rosoideae incertae sedis</taxon>
        <taxon>Rosa</taxon>
    </lineage>
</organism>
<evidence type="ECO:0000313" key="3">
    <source>
        <dbReference type="Proteomes" id="UP000238479"/>
    </source>
</evidence>